<keyword evidence="6" id="KW-1185">Reference proteome</keyword>
<sequence length="426" mass="45463">MHLPSDSNSPPESAPLHLSNKPGAIPPAGTVARPPLSPKVVFQAPNARAGQDYRGSLREVAGNGRVLQFKEIGLPENLALILSEEGELLGVPGVAGDHLITFQWSIDGLSWNASQCVLLVNPDPRSLWQINEPASDAIYPKPHSAAQALDAGDLKIAAASRRGRSHEHAGLFRDDDFYVQHDASSGWSVLLVADGAGSAKYSRCGSKRAVETAGEHLLAALKGDLGASINHALQGWDADPASISGQIGKQFHALFYDAAAVAVDAIEQAAISQQSEARDYATTLLAAAVKREGGQLFLATFWIGDGAIAAYGPRGKVRLMGLPDSGEFAGQTRFLDRAALTSDRFAERVKIGRYTDISAVVLMSDGISDPKFETDKGLASGDKWDALWDEIAPCLAADQPEQSLLDWMGFFIPGHHDDRSMALIWA</sequence>
<accession>A0A377Q2G3</accession>
<evidence type="ECO:0000313" key="5">
    <source>
        <dbReference type="Proteomes" id="UP000255108"/>
    </source>
</evidence>
<dbReference type="InterPro" id="IPR001932">
    <property type="entry name" value="PPM-type_phosphatase-like_dom"/>
</dbReference>
<feature type="compositionally biased region" description="Polar residues" evidence="1">
    <location>
        <begin position="1"/>
        <end position="11"/>
    </location>
</feature>
<proteinExistence type="predicted"/>
<reference evidence="4 6" key="2">
    <citation type="submission" date="2019-03" db="EMBL/GenBank/DDBJ databases">
        <title>Genomic Encyclopedia of Type Strains, Phase IV (KMG-IV): sequencing the most valuable type-strain genomes for metagenomic binning, comparative biology and taxonomic classification.</title>
        <authorList>
            <person name="Goeker M."/>
        </authorList>
    </citation>
    <scope>NUCLEOTIDE SEQUENCE [LARGE SCALE GENOMIC DNA]</scope>
    <source>
        <strain evidence="4 6">DSM 3764</strain>
    </source>
</reference>
<evidence type="ECO:0000313" key="6">
    <source>
        <dbReference type="Proteomes" id="UP000295794"/>
    </source>
</evidence>
<dbReference type="EMBL" id="UGHR01000001">
    <property type="protein sequence ID" value="STQ89027.1"/>
    <property type="molecule type" value="Genomic_DNA"/>
</dbReference>
<dbReference type="EMBL" id="SMBT01000001">
    <property type="protein sequence ID" value="TCU90000.1"/>
    <property type="molecule type" value="Genomic_DNA"/>
</dbReference>
<dbReference type="SUPFAM" id="SSF81606">
    <property type="entry name" value="PP2C-like"/>
    <property type="match status" value="1"/>
</dbReference>
<evidence type="ECO:0000313" key="4">
    <source>
        <dbReference type="EMBL" id="TCU90000.1"/>
    </source>
</evidence>
<feature type="domain" description="PPM-type phosphatase" evidence="2">
    <location>
        <begin position="162"/>
        <end position="408"/>
    </location>
</feature>
<gene>
    <name evidence="4" type="ORF">EV682_10119</name>
    <name evidence="3" type="ORF">NCTC11159_00038</name>
</gene>
<evidence type="ECO:0000256" key="1">
    <source>
        <dbReference type="SAM" id="MobiDB-lite"/>
    </source>
</evidence>
<reference evidence="3 5" key="1">
    <citation type="submission" date="2018-06" db="EMBL/GenBank/DDBJ databases">
        <authorList>
            <consortium name="Pathogen Informatics"/>
            <person name="Doyle S."/>
        </authorList>
    </citation>
    <scope>NUCLEOTIDE SEQUENCE [LARGE SCALE GENOMIC DNA]</scope>
    <source>
        <strain evidence="3 5">NCTC11159</strain>
    </source>
</reference>
<evidence type="ECO:0000259" key="2">
    <source>
        <dbReference type="Pfam" id="PF13672"/>
    </source>
</evidence>
<organism evidence="3 5">
    <name type="scientific">Iodobacter fluviatilis</name>
    <dbReference type="NCBI Taxonomy" id="537"/>
    <lineage>
        <taxon>Bacteria</taxon>
        <taxon>Pseudomonadati</taxon>
        <taxon>Pseudomonadota</taxon>
        <taxon>Betaproteobacteria</taxon>
        <taxon>Neisseriales</taxon>
        <taxon>Chitinibacteraceae</taxon>
        <taxon>Iodobacter</taxon>
    </lineage>
</organism>
<name>A0A377Q2G3_9NEIS</name>
<dbReference type="InterPro" id="IPR036457">
    <property type="entry name" value="PPM-type-like_dom_sf"/>
</dbReference>
<protein>
    <submittedName>
        <fullName evidence="4">Protein phosphatase 2C-like protein</fullName>
    </submittedName>
</protein>
<dbReference type="OrthoDB" id="963478at2"/>
<dbReference type="Proteomes" id="UP000295794">
    <property type="component" value="Unassembled WGS sequence"/>
</dbReference>
<dbReference type="RefSeq" id="WP_115225524.1">
    <property type="nucleotide sequence ID" value="NZ_CAWOLO010000001.1"/>
</dbReference>
<dbReference type="Proteomes" id="UP000255108">
    <property type="component" value="Unassembled WGS sequence"/>
</dbReference>
<dbReference type="Gene3D" id="3.60.40.10">
    <property type="entry name" value="PPM-type phosphatase domain"/>
    <property type="match status" value="1"/>
</dbReference>
<feature type="region of interest" description="Disordered" evidence="1">
    <location>
        <begin position="1"/>
        <end position="30"/>
    </location>
</feature>
<evidence type="ECO:0000313" key="3">
    <source>
        <dbReference type="EMBL" id="STQ89027.1"/>
    </source>
</evidence>
<dbReference type="AlphaFoldDB" id="A0A377Q2G3"/>
<dbReference type="Pfam" id="PF13672">
    <property type="entry name" value="PP2C_2"/>
    <property type="match status" value="1"/>
</dbReference>